<proteinExistence type="predicted"/>
<sequence>MPGAPNSAHGSLISFPLHLSLRFIERFPLIIVTARDMEVNSDFLRVAFTLEDQDLQGSLCMRVRVCLKLFKFAIYPTLFLVTRVSVLLVLLVLIIVLLIVIVAREAV</sequence>
<evidence type="ECO:0000256" key="1">
    <source>
        <dbReference type="SAM" id="Phobius"/>
    </source>
</evidence>
<keyword evidence="3" id="KW-1185">Reference proteome</keyword>
<feature type="transmembrane region" description="Helical" evidence="1">
    <location>
        <begin position="72"/>
        <end position="103"/>
    </location>
</feature>
<evidence type="ECO:0000313" key="3">
    <source>
        <dbReference type="Proteomes" id="UP001610334"/>
    </source>
</evidence>
<keyword evidence="1" id="KW-0472">Membrane</keyword>
<gene>
    <name evidence="2" type="ORF">BJX63DRAFT_380367</name>
</gene>
<keyword evidence="1" id="KW-1133">Transmembrane helix</keyword>
<reference evidence="2 3" key="1">
    <citation type="submission" date="2024-07" db="EMBL/GenBank/DDBJ databases">
        <title>Section-level genome sequencing and comparative genomics of Aspergillus sections Usti and Cavernicolus.</title>
        <authorList>
            <consortium name="Lawrence Berkeley National Laboratory"/>
            <person name="Nybo J.L."/>
            <person name="Vesth T.C."/>
            <person name="Theobald S."/>
            <person name="Frisvad J.C."/>
            <person name="Larsen T.O."/>
            <person name="Kjaerboelling I."/>
            <person name="Rothschild-Mancinelli K."/>
            <person name="Lyhne E.K."/>
            <person name="Kogle M.E."/>
            <person name="Barry K."/>
            <person name="Clum A."/>
            <person name="Na H."/>
            <person name="Ledsgaard L."/>
            <person name="Lin J."/>
            <person name="Lipzen A."/>
            <person name="Kuo A."/>
            <person name="Riley R."/>
            <person name="Mondo S."/>
            <person name="Labutti K."/>
            <person name="Haridas S."/>
            <person name="Pangalinan J."/>
            <person name="Salamov A.A."/>
            <person name="Simmons B.A."/>
            <person name="Magnuson J.K."/>
            <person name="Chen J."/>
            <person name="Drula E."/>
            <person name="Henrissat B."/>
            <person name="Wiebenga A."/>
            <person name="Lubbers R.J."/>
            <person name="Gomes A.C."/>
            <person name="Makela M.R."/>
            <person name="Stajich J."/>
            <person name="Grigoriev I.V."/>
            <person name="Mortensen U.H."/>
            <person name="De Vries R.P."/>
            <person name="Baker S.E."/>
            <person name="Andersen M.R."/>
        </authorList>
    </citation>
    <scope>NUCLEOTIDE SEQUENCE [LARGE SCALE GENOMIC DNA]</scope>
    <source>
        <strain evidence="2 3">CBS 588.65</strain>
    </source>
</reference>
<comment type="caution">
    <text evidence="2">The sequence shown here is derived from an EMBL/GenBank/DDBJ whole genome shotgun (WGS) entry which is preliminary data.</text>
</comment>
<dbReference type="EMBL" id="JBFXLT010000007">
    <property type="protein sequence ID" value="KAL2820284.1"/>
    <property type="molecule type" value="Genomic_DNA"/>
</dbReference>
<evidence type="ECO:0000313" key="2">
    <source>
        <dbReference type="EMBL" id="KAL2820284.1"/>
    </source>
</evidence>
<accession>A0ABR4HXR4</accession>
<name>A0ABR4HXR4_9EURO</name>
<protein>
    <submittedName>
        <fullName evidence="2">Uncharacterized protein</fullName>
    </submittedName>
</protein>
<keyword evidence="1" id="KW-0812">Transmembrane</keyword>
<dbReference type="Proteomes" id="UP001610334">
    <property type="component" value="Unassembled WGS sequence"/>
</dbReference>
<organism evidence="2 3">
    <name type="scientific">Aspergillus granulosus</name>
    <dbReference type="NCBI Taxonomy" id="176169"/>
    <lineage>
        <taxon>Eukaryota</taxon>
        <taxon>Fungi</taxon>
        <taxon>Dikarya</taxon>
        <taxon>Ascomycota</taxon>
        <taxon>Pezizomycotina</taxon>
        <taxon>Eurotiomycetes</taxon>
        <taxon>Eurotiomycetidae</taxon>
        <taxon>Eurotiales</taxon>
        <taxon>Aspergillaceae</taxon>
        <taxon>Aspergillus</taxon>
        <taxon>Aspergillus subgen. Nidulantes</taxon>
    </lineage>
</organism>